<feature type="region of interest" description="Disordered" evidence="1">
    <location>
        <begin position="78"/>
        <end position="145"/>
    </location>
</feature>
<sequence>MDFASTVRKACAGTRARCTWQRRKRSRPYDRTGRAGLGATRPSRTSSLLRQWMSHFCCTSRACTSSLSLSDQSLLQSGCCTSPRGAQGIVGDGRDGQREVYGEEAWVGEVEDDEEGEDENEEEEEQEDDDDDEEEEEEEDSKEEK</sequence>
<dbReference type="EMBL" id="JAMKFB020000003">
    <property type="protein sequence ID" value="KAL0198194.1"/>
    <property type="molecule type" value="Genomic_DNA"/>
</dbReference>
<dbReference type="AlphaFoldDB" id="A0ABD0RI37"/>
<evidence type="ECO:0000313" key="3">
    <source>
        <dbReference type="Proteomes" id="UP001529510"/>
    </source>
</evidence>
<evidence type="ECO:0000313" key="2">
    <source>
        <dbReference type="EMBL" id="KAL0198194.1"/>
    </source>
</evidence>
<proteinExistence type="predicted"/>
<organism evidence="2 3">
    <name type="scientific">Cirrhinus mrigala</name>
    <name type="common">Mrigala</name>
    <dbReference type="NCBI Taxonomy" id="683832"/>
    <lineage>
        <taxon>Eukaryota</taxon>
        <taxon>Metazoa</taxon>
        <taxon>Chordata</taxon>
        <taxon>Craniata</taxon>
        <taxon>Vertebrata</taxon>
        <taxon>Euteleostomi</taxon>
        <taxon>Actinopterygii</taxon>
        <taxon>Neopterygii</taxon>
        <taxon>Teleostei</taxon>
        <taxon>Ostariophysi</taxon>
        <taxon>Cypriniformes</taxon>
        <taxon>Cyprinidae</taxon>
        <taxon>Labeoninae</taxon>
        <taxon>Labeonini</taxon>
        <taxon>Cirrhinus</taxon>
    </lineage>
</organism>
<gene>
    <name evidence="2" type="ORF">M9458_006734</name>
</gene>
<feature type="compositionally biased region" description="Basic and acidic residues" evidence="1">
    <location>
        <begin position="92"/>
        <end position="101"/>
    </location>
</feature>
<reference evidence="2 3" key="1">
    <citation type="submission" date="2024-05" db="EMBL/GenBank/DDBJ databases">
        <title>Genome sequencing and assembly of Indian major carp, Cirrhinus mrigala (Hamilton, 1822).</title>
        <authorList>
            <person name="Mohindra V."/>
            <person name="Chowdhury L.M."/>
            <person name="Lal K."/>
            <person name="Jena J.K."/>
        </authorList>
    </citation>
    <scope>NUCLEOTIDE SEQUENCE [LARGE SCALE GENOMIC DNA]</scope>
    <source>
        <strain evidence="2">CM1030</strain>
        <tissue evidence="2">Blood</tissue>
    </source>
</reference>
<protein>
    <submittedName>
        <fullName evidence="2">Uncharacterized protein</fullName>
    </submittedName>
</protein>
<name>A0ABD0RI37_CIRMR</name>
<feature type="non-terminal residue" evidence="2">
    <location>
        <position position="145"/>
    </location>
</feature>
<evidence type="ECO:0000256" key="1">
    <source>
        <dbReference type="SAM" id="MobiDB-lite"/>
    </source>
</evidence>
<keyword evidence="3" id="KW-1185">Reference proteome</keyword>
<comment type="caution">
    <text evidence="2">The sequence shown here is derived from an EMBL/GenBank/DDBJ whole genome shotgun (WGS) entry which is preliminary data.</text>
</comment>
<accession>A0ABD0RI37</accession>
<dbReference type="Proteomes" id="UP001529510">
    <property type="component" value="Unassembled WGS sequence"/>
</dbReference>
<feature type="region of interest" description="Disordered" evidence="1">
    <location>
        <begin position="22"/>
        <end position="42"/>
    </location>
</feature>
<feature type="compositionally biased region" description="Acidic residues" evidence="1">
    <location>
        <begin position="109"/>
        <end position="145"/>
    </location>
</feature>